<dbReference type="GO" id="GO:0016791">
    <property type="term" value="F:phosphatase activity"/>
    <property type="evidence" value="ECO:0007669"/>
    <property type="project" value="TreeGrafter"/>
</dbReference>
<dbReference type="SUPFAM" id="SSF53254">
    <property type="entry name" value="Phosphoglycerate mutase-like"/>
    <property type="match status" value="1"/>
</dbReference>
<dbReference type="EMBL" id="CAJVOS010000016">
    <property type="protein sequence ID" value="CAG8031463.1"/>
    <property type="molecule type" value="Genomic_DNA"/>
</dbReference>
<dbReference type="Gene3D" id="3.40.50.1240">
    <property type="entry name" value="Phosphoglycerate mutase-like"/>
    <property type="match status" value="1"/>
</dbReference>
<dbReference type="OrthoDB" id="496981at2759"/>
<dbReference type="InterPro" id="IPR050275">
    <property type="entry name" value="PGM_Phosphatase"/>
</dbReference>
<dbReference type="InterPro" id="IPR013078">
    <property type="entry name" value="His_Pase_superF_clade-1"/>
</dbReference>
<evidence type="ECO:0008006" key="3">
    <source>
        <dbReference type="Google" id="ProtNLM"/>
    </source>
</evidence>
<accession>A0A9W4HJA3</accession>
<dbReference type="AlphaFoldDB" id="A0A9W4HJA3"/>
<gene>
    <name evidence="1" type="ORF">POLS_LOCUS2717</name>
</gene>
<reference evidence="1" key="1">
    <citation type="submission" date="2021-07" db="EMBL/GenBank/DDBJ databases">
        <authorList>
            <person name="Branca A.L. A."/>
        </authorList>
    </citation>
    <scope>NUCLEOTIDE SEQUENCE</scope>
</reference>
<evidence type="ECO:0000313" key="2">
    <source>
        <dbReference type="Proteomes" id="UP001153618"/>
    </source>
</evidence>
<dbReference type="PANTHER" id="PTHR48100:SF54">
    <property type="entry name" value="PHOSPHATASE SPAC5H10.03-RELATED"/>
    <property type="match status" value="1"/>
</dbReference>
<dbReference type="Proteomes" id="UP001153618">
    <property type="component" value="Unassembled WGS sequence"/>
</dbReference>
<keyword evidence="2" id="KW-1185">Reference proteome</keyword>
<proteinExistence type="predicted"/>
<dbReference type="SMART" id="SM00855">
    <property type="entry name" value="PGAM"/>
    <property type="match status" value="1"/>
</dbReference>
<evidence type="ECO:0000313" key="1">
    <source>
        <dbReference type="EMBL" id="CAG8031463.1"/>
    </source>
</evidence>
<organism evidence="1 2">
    <name type="scientific">Penicillium olsonii</name>
    <dbReference type="NCBI Taxonomy" id="99116"/>
    <lineage>
        <taxon>Eukaryota</taxon>
        <taxon>Fungi</taxon>
        <taxon>Dikarya</taxon>
        <taxon>Ascomycota</taxon>
        <taxon>Pezizomycotina</taxon>
        <taxon>Eurotiomycetes</taxon>
        <taxon>Eurotiomycetidae</taxon>
        <taxon>Eurotiales</taxon>
        <taxon>Aspergillaceae</taxon>
        <taxon>Penicillium</taxon>
    </lineage>
</organism>
<sequence length="195" mass="21907">MSFRLHLVRHAEGTHNPNHDTTIPDPHVGLVLASPLRRTLQTARLGFQKSIDENYYAQGSVAGISDGARLVLEPDVQAHSARPCDTGSEVSILRSEFYDLPWEIMELDSVFPRKEGVYADDPECLKLRGARVQSRLEERFRELVGTSRPDIVVVTHGGFLRFVSGDDKIEVGQAKWKTLVVTFDQHSRIIIESSE</sequence>
<dbReference type="PANTHER" id="PTHR48100">
    <property type="entry name" value="BROAD-SPECIFICITY PHOSPHATASE YOR283W-RELATED"/>
    <property type="match status" value="1"/>
</dbReference>
<dbReference type="InterPro" id="IPR029033">
    <property type="entry name" value="His_PPase_superfam"/>
</dbReference>
<dbReference type="GO" id="GO:0005737">
    <property type="term" value="C:cytoplasm"/>
    <property type="evidence" value="ECO:0007669"/>
    <property type="project" value="TreeGrafter"/>
</dbReference>
<name>A0A9W4HJA3_PENOL</name>
<protein>
    <recommendedName>
        <fullName evidence="3">Phosphoglycerate mutase</fullName>
    </recommendedName>
</protein>
<comment type="caution">
    <text evidence="1">The sequence shown here is derived from an EMBL/GenBank/DDBJ whole genome shotgun (WGS) entry which is preliminary data.</text>
</comment>